<gene>
    <name evidence="8" type="ORF">SAMN02910314_01398</name>
</gene>
<dbReference type="PIRSF" id="PIRSF000368">
    <property type="entry name" value="NrdG"/>
    <property type="match status" value="1"/>
</dbReference>
<accession>A0A1H8T2D3</accession>
<dbReference type="OrthoDB" id="9782387at2"/>
<dbReference type="Proteomes" id="UP000182975">
    <property type="component" value="Unassembled WGS sequence"/>
</dbReference>
<keyword evidence="2" id="KW-0004">4Fe-4S</keyword>
<dbReference type="InterPro" id="IPR013785">
    <property type="entry name" value="Aldolase_TIM"/>
</dbReference>
<keyword evidence="3" id="KW-0949">S-adenosyl-L-methionine</keyword>
<proteinExistence type="inferred from homology"/>
<evidence type="ECO:0000256" key="4">
    <source>
        <dbReference type="ARBA" id="ARBA00022723"/>
    </source>
</evidence>
<dbReference type="PANTHER" id="PTHR30352">
    <property type="entry name" value="PYRUVATE FORMATE-LYASE-ACTIVATING ENZYME"/>
    <property type="match status" value="1"/>
</dbReference>
<sequence length="181" mass="20122">MNYAAIKYSDIANGPGVRTVLFVSGCTHHCAECFQPETWSFSFGRPFTQEVEDEIIQSLNEPWVAGITVLGGEPMEPVNQAGLLPFLQRVKRECPGKSIWVYTGDVYENLLYGGRNCPETADLFDCIDVLVDGPYAKDLKDISLRFRGSSNQRIIDVPASLASGEVVLWEDDPQFASHKMV</sequence>
<protein>
    <recommendedName>
        <fullName evidence="7">Anaerobic ribonucleoside-triphosphate reductase-activating protein</fullName>
        <ecNumber evidence="7">1.97.1.-</ecNumber>
    </recommendedName>
</protein>
<evidence type="ECO:0000313" key="8">
    <source>
        <dbReference type="EMBL" id="SEO85092.1"/>
    </source>
</evidence>
<dbReference type="AlphaFoldDB" id="A0A1H8T2D3"/>
<evidence type="ECO:0000256" key="2">
    <source>
        <dbReference type="ARBA" id="ARBA00022485"/>
    </source>
</evidence>
<keyword evidence="7" id="KW-0560">Oxidoreductase</keyword>
<keyword evidence="9" id="KW-1185">Reference proteome</keyword>
<dbReference type="GO" id="GO:0043365">
    <property type="term" value="F:[formate-C-acetyltransferase]-activating enzyme activity"/>
    <property type="evidence" value="ECO:0007669"/>
    <property type="project" value="InterPro"/>
</dbReference>
<dbReference type="GO" id="GO:0051539">
    <property type="term" value="F:4 iron, 4 sulfur cluster binding"/>
    <property type="evidence" value="ECO:0007669"/>
    <property type="project" value="UniProtKB-KW"/>
</dbReference>
<evidence type="ECO:0000256" key="1">
    <source>
        <dbReference type="ARBA" id="ARBA00001966"/>
    </source>
</evidence>
<reference evidence="9" key="1">
    <citation type="submission" date="2016-10" db="EMBL/GenBank/DDBJ databases">
        <authorList>
            <person name="Varghese N."/>
        </authorList>
    </citation>
    <scope>NUCLEOTIDE SEQUENCE [LARGE SCALE GENOMIC DNA]</scope>
    <source>
        <strain evidence="9">DSM 21843</strain>
    </source>
</reference>
<evidence type="ECO:0000256" key="7">
    <source>
        <dbReference type="PIRNR" id="PIRNR000368"/>
    </source>
</evidence>
<dbReference type="Pfam" id="PF13353">
    <property type="entry name" value="Fer4_12"/>
    <property type="match status" value="1"/>
</dbReference>
<keyword evidence="5" id="KW-0408">Iron</keyword>
<dbReference type="InterPro" id="IPR012837">
    <property type="entry name" value="NrdG"/>
</dbReference>
<dbReference type="NCBIfam" id="TIGR02491">
    <property type="entry name" value="NrdG"/>
    <property type="match status" value="1"/>
</dbReference>
<dbReference type="SFLD" id="SFLDS00029">
    <property type="entry name" value="Radical_SAM"/>
    <property type="match status" value="1"/>
</dbReference>
<comment type="function">
    <text evidence="7">Activation of anaerobic ribonucleoside-triphosphate reductase under anaerobic conditions by generation of an organic free radical, using S-adenosylmethionine and reduced flavodoxin as cosubstrates to produce 5'-deoxy-adenosine.</text>
</comment>
<dbReference type="STRING" id="79604.AAY81_01970"/>
<keyword evidence="6" id="KW-0411">Iron-sulfur</keyword>
<name>A0A1H8T2D3_9ACTN</name>
<dbReference type="PANTHER" id="PTHR30352:SF2">
    <property type="entry name" value="ANAEROBIC RIBONUCLEOSIDE-TRIPHOSPHATE REDUCTASE-ACTIVATING PROTEIN"/>
    <property type="match status" value="1"/>
</dbReference>
<dbReference type="Gene3D" id="3.20.20.70">
    <property type="entry name" value="Aldolase class I"/>
    <property type="match status" value="1"/>
</dbReference>
<dbReference type="GO" id="GO:0046872">
    <property type="term" value="F:metal ion binding"/>
    <property type="evidence" value="ECO:0007669"/>
    <property type="project" value="UniProtKB-KW"/>
</dbReference>
<dbReference type="GO" id="GO:0004748">
    <property type="term" value="F:ribonucleoside-diphosphate reductase activity, thioredoxin disulfide as acceptor"/>
    <property type="evidence" value="ECO:0007669"/>
    <property type="project" value="TreeGrafter"/>
</dbReference>
<dbReference type="SFLD" id="SFLDF00299">
    <property type="entry name" value="anaerobic_ribonucleoside-triph"/>
    <property type="match status" value="1"/>
</dbReference>
<dbReference type="SFLD" id="SFLDG01063">
    <property type="entry name" value="activating_enzymes__group_1"/>
    <property type="match status" value="1"/>
</dbReference>
<comment type="similarity">
    <text evidence="7">Belongs to the organic radical-activating enzymes family.</text>
</comment>
<dbReference type="RefSeq" id="WP_066664779.1">
    <property type="nucleotide sequence ID" value="NZ_CP011402.1"/>
</dbReference>
<organism evidence="8 9">
    <name type="scientific">Denitrobacterium detoxificans</name>
    <dbReference type="NCBI Taxonomy" id="79604"/>
    <lineage>
        <taxon>Bacteria</taxon>
        <taxon>Bacillati</taxon>
        <taxon>Actinomycetota</taxon>
        <taxon>Coriobacteriia</taxon>
        <taxon>Eggerthellales</taxon>
        <taxon>Eggerthellaceae</taxon>
        <taxon>Denitrobacterium</taxon>
    </lineage>
</organism>
<keyword evidence="4" id="KW-0479">Metal-binding</keyword>
<evidence type="ECO:0000256" key="6">
    <source>
        <dbReference type="ARBA" id="ARBA00023014"/>
    </source>
</evidence>
<evidence type="ECO:0000256" key="5">
    <source>
        <dbReference type="ARBA" id="ARBA00023004"/>
    </source>
</evidence>
<evidence type="ECO:0000256" key="3">
    <source>
        <dbReference type="ARBA" id="ARBA00022691"/>
    </source>
</evidence>
<dbReference type="CDD" id="cd01335">
    <property type="entry name" value="Radical_SAM"/>
    <property type="match status" value="1"/>
</dbReference>
<dbReference type="InterPro" id="IPR007197">
    <property type="entry name" value="rSAM"/>
</dbReference>
<dbReference type="EC" id="1.97.1.-" evidence="7"/>
<dbReference type="InterPro" id="IPR034457">
    <property type="entry name" value="Organic_radical-activating"/>
</dbReference>
<evidence type="ECO:0000313" key="9">
    <source>
        <dbReference type="Proteomes" id="UP000182975"/>
    </source>
</evidence>
<comment type="cofactor">
    <cofactor evidence="1">
        <name>[4Fe-4S] cluster</name>
        <dbReference type="ChEBI" id="CHEBI:49883"/>
    </cofactor>
</comment>
<dbReference type="EMBL" id="FOEC01000008">
    <property type="protein sequence ID" value="SEO85092.1"/>
    <property type="molecule type" value="Genomic_DNA"/>
</dbReference>
<dbReference type="SFLD" id="SFLDG01066">
    <property type="entry name" value="organic_radical-activating_enz"/>
    <property type="match status" value="1"/>
</dbReference>